<evidence type="ECO:0000256" key="1">
    <source>
        <dbReference type="SAM" id="Phobius"/>
    </source>
</evidence>
<accession>A3MXH4</accession>
<feature type="transmembrane region" description="Helical" evidence="1">
    <location>
        <begin position="103"/>
        <end position="121"/>
    </location>
</feature>
<feature type="transmembrane region" description="Helical" evidence="1">
    <location>
        <begin position="285"/>
        <end position="308"/>
    </location>
</feature>
<dbReference type="HOGENOM" id="CLU_859480_0_0_2"/>
<dbReference type="KEGG" id="pcl:Pcal_1925"/>
<evidence type="ECO:0000313" key="2">
    <source>
        <dbReference type="EMBL" id="ABO09341.1"/>
    </source>
</evidence>
<proteinExistence type="predicted"/>
<feature type="transmembrane region" description="Helical" evidence="1">
    <location>
        <begin position="55"/>
        <end position="74"/>
    </location>
</feature>
<feature type="transmembrane region" description="Helical" evidence="1">
    <location>
        <begin position="26"/>
        <end position="48"/>
    </location>
</feature>
<gene>
    <name evidence="2" type="ordered locus">Pcal_1925</name>
</gene>
<reference evidence="2" key="1">
    <citation type="submission" date="2007-02" db="EMBL/GenBank/DDBJ databases">
        <title>Complete sequence of Pyrobaculum calidifontis JCM 11548.</title>
        <authorList>
            <consortium name="US DOE Joint Genome Institute"/>
            <person name="Copeland A."/>
            <person name="Lucas S."/>
            <person name="Lapidus A."/>
            <person name="Barry K."/>
            <person name="Glavina del Rio T."/>
            <person name="Dalin E."/>
            <person name="Tice H."/>
            <person name="Pitluck S."/>
            <person name="Chain P."/>
            <person name="Malfatti S."/>
            <person name="Shin M."/>
            <person name="Vergez L."/>
            <person name="Schmutz J."/>
            <person name="Larimer F."/>
            <person name="Land M."/>
            <person name="Hauser L."/>
            <person name="Kyrpides N."/>
            <person name="Mikhailova N."/>
            <person name="Cozen A.E."/>
            <person name="Fitz-Gibbon S.T."/>
            <person name="House C.H."/>
            <person name="Saltikov C."/>
            <person name="Lowe T.M."/>
            <person name="Richardson P."/>
        </authorList>
    </citation>
    <scope>NUCLEOTIDE SEQUENCE [LARGE SCALE GENOMIC DNA]</scope>
    <source>
        <strain evidence="2">JCM 11548</strain>
    </source>
</reference>
<dbReference type="eggNOG" id="arCOG05708">
    <property type="taxonomic scope" value="Archaea"/>
</dbReference>
<keyword evidence="1" id="KW-0472">Membrane</keyword>
<sequence>MGLSPWLPVGRSEPLAFYKAVVDVVWASRLALFLSAFFLAGGALLAAVGQVAWHMSLMVSGLLAFYFAVMYIQLPGFINAAPARWATWLLTALFILGTAASQLYGYAAYAPFSAVYIALYAKGLGKKPTFYPNLITIPGLALLPLSPTPLMAALSFPLASVYTLLYRVDVSRAKARFRLKAAATLALLYALAWAASLWGHLWSFIFPSIALTLTAPPKPRDAYGVGSLFFRVAIALAPLGHHFAYMAFAVIMSTLCVPYFLPSILYREAPSYKYELLAASLAAYALRNVGLTAPAAVLVVGIAGYAALRSAKSKPVPLNPPQ</sequence>
<keyword evidence="1" id="KW-1133">Transmembrane helix</keyword>
<feature type="transmembrane region" description="Helical" evidence="1">
    <location>
        <begin position="186"/>
        <end position="210"/>
    </location>
</feature>
<organism evidence="2 3">
    <name type="scientific">Pyrobaculum calidifontis (strain DSM 21063 / JCM 11548 / VA1)</name>
    <dbReference type="NCBI Taxonomy" id="410359"/>
    <lineage>
        <taxon>Archaea</taxon>
        <taxon>Thermoproteota</taxon>
        <taxon>Thermoprotei</taxon>
        <taxon>Thermoproteales</taxon>
        <taxon>Thermoproteaceae</taxon>
        <taxon>Pyrobaculum</taxon>
    </lineage>
</organism>
<keyword evidence="1" id="KW-0812">Transmembrane</keyword>
<evidence type="ECO:0000313" key="3">
    <source>
        <dbReference type="Proteomes" id="UP000001431"/>
    </source>
</evidence>
<feature type="transmembrane region" description="Helical" evidence="1">
    <location>
        <begin position="246"/>
        <end position="265"/>
    </location>
</feature>
<name>A3MXH4_PYRCJ</name>
<dbReference type="EMBL" id="CP000561">
    <property type="protein sequence ID" value="ABO09341.1"/>
    <property type="molecule type" value="Genomic_DNA"/>
</dbReference>
<feature type="transmembrane region" description="Helical" evidence="1">
    <location>
        <begin position="80"/>
        <end position="96"/>
    </location>
</feature>
<dbReference type="GeneID" id="4908190"/>
<keyword evidence="3" id="KW-1185">Reference proteome</keyword>
<dbReference type="RefSeq" id="WP_011850599.1">
    <property type="nucleotide sequence ID" value="NC_009073.1"/>
</dbReference>
<feature type="transmembrane region" description="Helical" evidence="1">
    <location>
        <begin position="141"/>
        <end position="165"/>
    </location>
</feature>
<dbReference type="Proteomes" id="UP000001431">
    <property type="component" value="Chromosome"/>
</dbReference>
<dbReference type="AlphaFoldDB" id="A3MXH4"/>
<dbReference type="STRING" id="410359.Pcal_1925"/>
<dbReference type="OrthoDB" id="28938at2157"/>
<protein>
    <submittedName>
        <fullName evidence="2">Uncharacterized protein</fullName>
    </submittedName>
</protein>